<feature type="compositionally biased region" description="Low complexity" evidence="1">
    <location>
        <begin position="33"/>
        <end position="57"/>
    </location>
</feature>
<dbReference type="EMBL" id="SIDB01000009">
    <property type="protein sequence ID" value="KAI3428372.1"/>
    <property type="molecule type" value="Genomic_DNA"/>
</dbReference>
<reference evidence="3" key="2">
    <citation type="submission" date="2020-11" db="EMBL/GenBank/DDBJ databases">
        <authorList>
            <person name="Cecchin M."/>
            <person name="Marcolungo L."/>
            <person name="Rossato M."/>
            <person name="Girolomoni L."/>
            <person name="Cosentino E."/>
            <person name="Cuine S."/>
            <person name="Li-Beisson Y."/>
            <person name="Delledonne M."/>
            <person name="Ballottari M."/>
        </authorList>
    </citation>
    <scope>NUCLEOTIDE SEQUENCE</scope>
    <source>
        <strain evidence="3">211/11P</strain>
        <tissue evidence="3">Whole cell</tissue>
    </source>
</reference>
<gene>
    <name evidence="3" type="ORF">D9Q98_006752</name>
</gene>
<reference evidence="3" key="1">
    <citation type="journal article" date="2019" name="Plant J.">
        <title>Chlorella vulgaris genome assembly and annotation reveals the molecular basis for metabolic acclimation to high light conditions.</title>
        <authorList>
            <person name="Cecchin M."/>
            <person name="Marcolungo L."/>
            <person name="Rossato M."/>
            <person name="Girolomoni L."/>
            <person name="Cosentino E."/>
            <person name="Cuine S."/>
            <person name="Li-Beisson Y."/>
            <person name="Delledonne M."/>
            <person name="Ballottari M."/>
        </authorList>
    </citation>
    <scope>NUCLEOTIDE SEQUENCE</scope>
    <source>
        <strain evidence="3">211/11P</strain>
    </source>
</reference>
<dbReference type="Gene3D" id="3.40.1360.10">
    <property type="match status" value="1"/>
</dbReference>
<comment type="caution">
    <text evidence="3">The sequence shown here is derived from an EMBL/GenBank/DDBJ whole genome shotgun (WGS) entry which is preliminary data.</text>
</comment>
<evidence type="ECO:0000259" key="2">
    <source>
        <dbReference type="Pfam" id="PF13331"/>
    </source>
</evidence>
<evidence type="ECO:0000256" key="1">
    <source>
        <dbReference type="SAM" id="MobiDB-lite"/>
    </source>
</evidence>
<dbReference type="SUPFAM" id="SSF110455">
    <property type="entry name" value="Toprim domain"/>
    <property type="match status" value="1"/>
</dbReference>
<dbReference type="Proteomes" id="UP001055712">
    <property type="component" value="Unassembled WGS sequence"/>
</dbReference>
<feature type="region of interest" description="Disordered" evidence="1">
    <location>
        <begin position="19"/>
        <end position="86"/>
    </location>
</feature>
<dbReference type="PANTHER" id="PTHR39156:SF1">
    <property type="entry name" value="RIBONUCLEASE M5"/>
    <property type="match status" value="1"/>
</dbReference>
<dbReference type="Pfam" id="PF13331">
    <property type="entry name" value="DUF4093"/>
    <property type="match status" value="1"/>
</dbReference>
<evidence type="ECO:0000313" key="3">
    <source>
        <dbReference type="EMBL" id="KAI3428372.1"/>
    </source>
</evidence>
<organism evidence="3 4">
    <name type="scientific">Chlorella vulgaris</name>
    <name type="common">Green alga</name>
    <dbReference type="NCBI Taxonomy" id="3077"/>
    <lineage>
        <taxon>Eukaryota</taxon>
        <taxon>Viridiplantae</taxon>
        <taxon>Chlorophyta</taxon>
        <taxon>core chlorophytes</taxon>
        <taxon>Trebouxiophyceae</taxon>
        <taxon>Chlorellales</taxon>
        <taxon>Chlorellaceae</taxon>
        <taxon>Chlorella clade</taxon>
        <taxon>Chlorella</taxon>
    </lineage>
</organism>
<feature type="domain" description="Ribonuclease M5 C-terminal" evidence="2">
    <location>
        <begin position="193"/>
        <end position="281"/>
    </location>
</feature>
<accession>A0A9D4TKY6</accession>
<keyword evidence="4" id="KW-1185">Reference proteome</keyword>
<dbReference type="OrthoDB" id="536870at2759"/>
<feature type="compositionally biased region" description="Polar residues" evidence="1">
    <location>
        <begin position="62"/>
        <end position="74"/>
    </location>
</feature>
<proteinExistence type="predicted"/>
<dbReference type="GO" id="GO:0006364">
    <property type="term" value="P:rRNA processing"/>
    <property type="evidence" value="ECO:0007669"/>
    <property type="project" value="TreeGrafter"/>
</dbReference>
<protein>
    <recommendedName>
        <fullName evidence="2">Ribonuclease M5 C-terminal domain-containing protein</fullName>
    </recommendedName>
</protein>
<dbReference type="PANTHER" id="PTHR39156">
    <property type="entry name" value="RIBONUCLEASE M5"/>
    <property type="match status" value="1"/>
</dbReference>
<sequence>MSINIRLTSFRQLVACGAQPRDTGFDKPPITHPQAAIQPQQRSPAPQRQQQQQNPGRAQHRFTSGLNRGWQQEASTERQDRPLPELSAEVAGQPFLIVVEGINDLRAVRRAVPTADVYVLGSSSAVNKPKVLKELQAATRHYPRGLLLFLDPDVAGRQGRQLLEASLPGCLHAFVPSPLATADRATKYHDIGNVGVEHASPAAIRAALAAPRASNPQRQEFTRDHLLRCGLVAELHARGGNVTARRKLIGAYLGLGECDGKQLMRQLNLYGFTKQEVNRALAWAEPRLPPPGPTVPPQQSKLAL</sequence>
<dbReference type="AlphaFoldDB" id="A0A9D4TKY6"/>
<dbReference type="InterPro" id="IPR025156">
    <property type="entry name" value="RNase_M5_C"/>
</dbReference>
<name>A0A9D4TKY6_CHLVU</name>
<evidence type="ECO:0000313" key="4">
    <source>
        <dbReference type="Proteomes" id="UP001055712"/>
    </source>
</evidence>
<dbReference type="GO" id="GO:0043822">
    <property type="term" value="F:ribonuclease M5 activity"/>
    <property type="evidence" value="ECO:0007669"/>
    <property type="project" value="TreeGrafter"/>
</dbReference>